<sequence length="455" mass="49709">MKRKSISRRSFLKKAGVSMAAVPVIPLIHPVQSFAKTDRIVALPPGNKWPGRGILDFNEDAFSSGLIQIVKVKEMVDESIKKLTGQDSVALAWESIFPDSNPITIDKKIAIKVNVTFTTKTHWQVVKAVTDGLMSMLGGTYPGANISLFDVGGWGVTWSRALFPGVIQNDSSTDAGHYDSAAGCNMANCMYDAAYLINIPVIKTHWASVGGITLGFKNHVGSFSDVSCKDVNGLVNGRCAGVIKQKTVLTVIDAIKGTKGGYNGSETTFPTYAAHMRSPASTQVDPCTIIMSTDMVVADYLGRKVFRVELNNPQYGSGQYDLIQAAANTQYGIGAEDDPAWDYREIINGVPSVSTEQEKFQLHGGIELMQNTPNPMSYNTSIRYSIPENLRSRPAYFTIYDLQGRIIKKERLYSGASHIAWDGLDMSGNMVHSGVYLYRISVNGASIVKKLIVRR</sequence>
<accession>A0A1F7F6R8</accession>
<evidence type="ECO:0000256" key="1">
    <source>
        <dbReference type="SAM" id="SignalP"/>
    </source>
</evidence>
<keyword evidence="1" id="KW-0732">Signal</keyword>
<dbReference type="Gene3D" id="2.60.40.4070">
    <property type="match status" value="1"/>
</dbReference>
<feature type="chain" id="PRO_5009528440" description="DUF362 domain-containing protein" evidence="1">
    <location>
        <begin position="21"/>
        <end position="455"/>
    </location>
</feature>
<organism evidence="3 4">
    <name type="scientific">Candidatus Raymondbacteria bacterium RIFOXYD12_FULL_49_13</name>
    <dbReference type="NCBI Taxonomy" id="1817890"/>
    <lineage>
        <taxon>Bacteria</taxon>
        <taxon>Raymondiibacteriota</taxon>
    </lineage>
</organism>
<dbReference type="NCBIfam" id="TIGR04183">
    <property type="entry name" value="Por_Secre_tail"/>
    <property type="match status" value="1"/>
</dbReference>
<dbReference type="InterPro" id="IPR007160">
    <property type="entry name" value="DUF362"/>
</dbReference>
<feature type="signal peptide" evidence="1">
    <location>
        <begin position="1"/>
        <end position="20"/>
    </location>
</feature>
<dbReference type="AlphaFoldDB" id="A0A1F7F6R8"/>
<dbReference type="PROSITE" id="PS51318">
    <property type="entry name" value="TAT"/>
    <property type="match status" value="1"/>
</dbReference>
<dbReference type="Proteomes" id="UP000179243">
    <property type="component" value="Unassembled WGS sequence"/>
</dbReference>
<protein>
    <recommendedName>
        <fullName evidence="2">DUF362 domain-containing protein</fullName>
    </recommendedName>
</protein>
<feature type="domain" description="DUF362" evidence="2">
    <location>
        <begin position="183"/>
        <end position="301"/>
    </location>
</feature>
<dbReference type="EMBL" id="MFYX01000110">
    <property type="protein sequence ID" value="OGK02217.1"/>
    <property type="molecule type" value="Genomic_DNA"/>
</dbReference>
<dbReference type="Pfam" id="PF04015">
    <property type="entry name" value="DUF362"/>
    <property type="match status" value="1"/>
</dbReference>
<name>A0A1F7F6R8_UNCRA</name>
<evidence type="ECO:0000313" key="4">
    <source>
        <dbReference type="Proteomes" id="UP000179243"/>
    </source>
</evidence>
<gene>
    <name evidence="3" type="ORF">A2519_16180</name>
</gene>
<evidence type="ECO:0000259" key="2">
    <source>
        <dbReference type="Pfam" id="PF04015"/>
    </source>
</evidence>
<proteinExistence type="predicted"/>
<evidence type="ECO:0000313" key="3">
    <source>
        <dbReference type="EMBL" id="OGK02217.1"/>
    </source>
</evidence>
<reference evidence="3 4" key="1">
    <citation type="journal article" date="2016" name="Nat. Commun.">
        <title>Thousands of microbial genomes shed light on interconnected biogeochemical processes in an aquifer system.</title>
        <authorList>
            <person name="Anantharaman K."/>
            <person name="Brown C.T."/>
            <person name="Hug L.A."/>
            <person name="Sharon I."/>
            <person name="Castelle C.J."/>
            <person name="Probst A.J."/>
            <person name="Thomas B.C."/>
            <person name="Singh A."/>
            <person name="Wilkins M.J."/>
            <person name="Karaoz U."/>
            <person name="Brodie E.L."/>
            <person name="Williams K.H."/>
            <person name="Hubbard S.S."/>
            <person name="Banfield J.F."/>
        </authorList>
    </citation>
    <scope>NUCLEOTIDE SEQUENCE [LARGE SCALE GENOMIC DNA]</scope>
</reference>
<dbReference type="InterPro" id="IPR026444">
    <property type="entry name" value="Secre_tail"/>
</dbReference>
<comment type="caution">
    <text evidence="3">The sequence shown here is derived from an EMBL/GenBank/DDBJ whole genome shotgun (WGS) entry which is preliminary data.</text>
</comment>
<dbReference type="InterPro" id="IPR006311">
    <property type="entry name" value="TAT_signal"/>
</dbReference>